<protein>
    <recommendedName>
        <fullName evidence="6">Photosystem I reaction center subunit XII</fullName>
    </recommendedName>
    <alternativeName>
        <fullName evidence="6">PSI-M</fullName>
    </alternativeName>
</protein>
<keyword evidence="5 6" id="KW-0472">Membrane</keyword>
<gene>
    <name evidence="6 7" type="primary">psaM</name>
    <name evidence="7" type="ORF">PLC-5406</name>
</gene>
<keyword evidence="3 6" id="KW-0603">Photosystem I</keyword>
<keyword evidence="1 6" id="KW-0602">Photosynthesis</keyword>
<keyword evidence="4 6" id="KW-1133">Transmembrane helix</keyword>
<feature type="transmembrane region" description="Helical" evidence="6">
    <location>
        <begin position="7"/>
        <end position="29"/>
    </location>
</feature>
<proteinExistence type="inferred from homology"/>
<evidence type="ECO:0000256" key="4">
    <source>
        <dbReference type="ARBA" id="ARBA00022989"/>
    </source>
</evidence>
<name>C3VXK4_PINPO</name>
<evidence type="ECO:0000313" key="7">
    <source>
        <dbReference type="EMBL" id="ACP50753.1"/>
    </source>
</evidence>
<organism evidence="7">
    <name type="scientific">Pinus ponderosa</name>
    <name type="common">Ponderosa pine</name>
    <dbReference type="NCBI Taxonomy" id="55062"/>
    <lineage>
        <taxon>Eukaryota</taxon>
        <taxon>Viridiplantae</taxon>
        <taxon>Streptophyta</taxon>
        <taxon>Embryophyta</taxon>
        <taxon>Tracheophyta</taxon>
        <taxon>Spermatophyta</taxon>
        <taxon>Pinopsida</taxon>
        <taxon>Pinidae</taxon>
        <taxon>Conifers I</taxon>
        <taxon>Pinales</taxon>
        <taxon>Pinaceae</taxon>
        <taxon>Pinus</taxon>
        <taxon>Pinus subgen. Pinus</taxon>
    </lineage>
</organism>
<evidence type="ECO:0000256" key="5">
    <source>
        <dbReference type="ARBA" id="ARBA00023136"/>
    </source>
</evidence>
<keyword evidence="7" id="KW-0150">Chloroplast</keyword>
<dbReference type="Pfam" id="PF07465">
    <property type="entry name" value="PsaM"/>
    <property type="match status" value="1"/>
</dbReference>
<reference evidence="7" key="2">
    <citation type="submission" date="2011-02" db="EMBL/GenBank/DDBJ databases">
        <authorList>
            <person name="Parks M.B."/>
            <person name="Liston A."/>
            <person name="Cronn R.C."/>
        </authorList>
    </citation>
    <scope>NUCLEOTIDE SEQUENCE</scope>
    <source>
        <strain evidence="7">POND06</strain>
    </source>
</reference>
<geneLocation type="chloroplast" evidence="7"/>
<evidence type="ECO:0000256" key="1">
    <source>
        <dbReference type="ARBA" id="ARBA00022531"/>
    </source>
</evidence>
<keyword evidence="7" id="KW-0934">Plastid</keyword>
<accession>C3VXK4</accession>
<dbReference type="NCBIfam" id="TIGR03053">
    <property type="entry name" value="PS_I_psaM"/>
    <property type="match status" value="1"/>
</dbReference>
<dbReference type="HAMAP" id="MF_00828">
    <property type="entry name" value="PSI_PsaM"/>
    <property type="match status" value="1"/>
</dbReference>
<evidence type="ECO:0000256" key="6">
    <source>
        <dbReference type="HAMAP-Rule" id="MF_00828"/>
    </source>
</evidence>
<dbReference type="EMBL" id="FJ899555">
    <property type="protein sequence ID" value="ACP50753.1"/>
    <property type="molecule type" value="Genomic_DNA"/>
</dbReference>
<comment type="subcellular location">
    <subcellularLocation>
        <location evidence="6">Plastid</location>
        <location evidence="6">Chloroplast thylakoid membrane</location>
        <topology evidence="6">Single-pass membrane protein</topology>
    </subcellularLocation>
</comment>
<dbReference type="AlphaFoldDB" id="C3VXK4"/>
<keyword evidence="6" id="KW-0793">Thylakoid</keyword>
<dbReference type="InterPro" id="IPR010010">
    <property type="entry name" value="PSI_PsaM"/>
</dbReference>
<evidence type="ECO:0000256" key="2">
    <source>
        <dbReference type="ARBA" id="ARBA00022692"/>
    </source>
</evidence>
<dbReference type="GO" id="GO:0015979">
    <property type="term" value="P:photosynthesis"/>
    <property type="evidence" value="ECO:0007669"/>
    <property type="project" value="UniProtKB-UniRule"/>
</dbReference>
<keyword evidence="2 6" id="KW-0812">Transmembrane</keyword>
<sequence length="30" mass="3339">MVIEFQFLIASFLAFTAGFLALKLGQALYD</sequence>
<reference evidence="7" key="1">
    <citation type="journal article" date="2009" name="BMC Biol.">
        <title>Increasing phylogenetic resolution at low taxonomic levels using massively parallel sequencing of chloroplast genomes.</title>
        <authorList>
            <person name="Parks M."/>
            <person name="Cronn R."/>
            <person name="Liston A."/>
        </authorList>
    </citation>
    <scope>NUCLEOTIDE SEQUENCE</scope>
    <source>
        <strain evidence="7">POND06</strain>
    </source>
</reference>
<dbReference type="GO" id="GO:0009535">
    <property type="term" value="C:chloroplast thylakoid membrane"/>
    <property type="evidence" value="ECO:0007669"/>
    <property type="project" value="UniProtKB-SubCell"/>
</dbReference>
<evidence type="ECO:0000256" key="3">
    <source>
        <dbReference type="ARBA" id="ARBA00022836"/>
    </source>
</evidence>
<comment type="similarity">
    <text evidence="6">Belongs to the PsaM family.</text>
</comment>
<dbReference type="GO" id="GO:0009522">
    <property type="term" value="C:photosystem I"/>
    <property type="evidence" value="ECO:0007669"/>
    <property type="project" value="UniProtKB-KW"/>
</dbReference>